<reference evidence="2 3" key="1">
    <citation type="journal article" date="2015" name="Nature">
        <title>rRNA introns, odd ribosomes, and small enigmatic genomes across a large radiation of phyla.</title>
        <authorList>
            <person name="Brown C.T."/>
            <person name="Hug L.A."/>
            <person name="Thomas B.C."/>
            <person name="Sharon I."/>
            <person name="Castelle C.J."/>
            <person name="Singh A."/>
            <person name="Wilkins M.J."/>
            <person name="Williams K.H."/>
            <person name="Banfield J.F."/>
        </authorList>
    </citation>
    <scope>NUCLEOTIDE SEQUENCE [LARGE SCALE GENOMIC DNA]</scope>
</reference>
<feature type="transmembrane region" description="Helical" evidence="1">
    <location>
        <begin position="6"/>
        <end position="39"/>
    </location>
</feature>
<keyword evidence="1" id="KW-0812">Transmembrane</keyword>
<dbReference type="Proteomes" id="UP000034705">
    <property type="component" value="Unassembled WGS sequence"/>
</dbReference>
<proteinExistence type="predicted"/>
<gene>
    <name evidence="2" type="ORF">UX45_C0018G0015</name>
</gene>
<organism evidence="2 3">
    <name type="scientific">Candidatus Uhrbacteria bacterium GW2011_GWF2_46_218</name>
    <dbReference type="NCBI Taxonomy" id="1619001"/>
    <lineage>
        <taxon>Bacteria</taxon>
        <taxon>Candidatus Uhriibacteriota</taxon>
    </lineage>
</organism>
<dbReference type="AlphaFoldDB" id="A0A0G1RR02"/>
<protein>
    <submittedName>
        <fullName evidence="2">Uncharacterized protein</fullName>
    </submittedName>
</protein>
<keyword evidence="1" id="KW-1133">Transmembrane helix</keyword>
<dbReference type="EMBL" id="LCMG01000018">
    <property type="protein sequence ID" value="KKU32388.1"/>
    <property type="molecule type" value="Genomic_DNA"/>
</dbReference>
<evidence type="ECO:0000256" key="1">
    <source>
        <dbReference type="SAM" id="Phobius"/>
    </source>
</evidence>
<keyword evidence="1" id="KW-0472">Membrane</keyword>
<accession>A0A0G1RR02</accession>
<sequence>MNLQKAVGVIVSIIVIAAILMVVPSSIVSILYGLVIGFIAHMLFHKDLVPYSSEDERRRSEKIVFKSQGILFRFICRDLEDKDTH</sequence>
<evidence type="ECO:0000313" key="2">
    <source>
        <dbReference type="EMBL" id="KKU32388.1"/>
    </source>
</evidence>
<evidence type="ECO:0000313" key="3">
    <source>
        <dbReference type="Proteomes" id="UP000034705"/>
    </source>
</evidence>
<comment type="caution">
    <text evidence="2">The sequence shown here is derived from an EMBL/GenBank/DDBJ whole genome shotgun (WGS) entry which is preliminary data.</text>
</comment>
<name>A0A0G1RR02_9BACT</name>